<evidence type="ECO:0000256" key="4">
    <source>
        <dbReference type="ARBA" id="ARBA00022801"/>
    </source>
</evidence>
<organism evidence="10 11">
    <name type="scientific">Euplotes crassus</name>
    <dbReference type="NCBI Taxonomy" id="5936"/>
    <lineage>
        <taxon>Eukaryota</taxon>
        <taxon>Sar</taxon>
        <taxon>Alveolata</taxon>
        <taxon>Ciliophora</taxon>
        <taxon>Intramacronucleata</taxon>
        <taxon>Spirotrichea</taxon>
        <taxon>Hypotrichia</taxon>
        <taxon>Euplotida</taxon>
        <taxon>Euplotidae</taxon>
        <taxon>Moneuplotes</taxon>
    </lineage>
</organism>
<evidence type="ECO:0000256" key="8">
    <source>
        <dbReference type="SAM" id="SignalP"/>
    </source>
</evidence>
<dbReference type="Gene3D" id="2.40.70.10">
    <property type="entry name" value="Acid Proteases"/>
    <property type="match status" value="2"/>
</dbReference>
<keyword evidence="11" id="KW-1185">Reference proteome</keyword>
<feature type="disulfide bond" evidence="6">
    <location>
        <begin position="102"/>
        <end position="108"/>
    </location>
</feature>
<dbReference type="InterPro" id="IPR021109">
    <property type="entry name" value="Peptidase_aspartic_dom_sf"/>
</dbReference>
<name>A0AAD1XHC8_EUPCR</name>
<feature type="signal peptide" evidence="8">
    <location>
        <begin position="1"/>
        <end position="17"/>
    </location>
</feature>
<dbReference type="AlphaFoldDB" id="A0AAD1XHC8"/>
<accession>A0AAD1XHC8</accession>
<dbReference type="PANTHER" id="PTHR47966">
    <property type="entry name" value="BETA-SITE APP-CLEAVING ENZYME, ISOFORM A-RELATED"/>
    <property type="match status" value="1"/>
</dbReference>
<evidence type="ECO:0000256" key="2">
    <source>
        <dbReference type="ARBA" id="ARBA00022670"/>
    </source>
</evidence>
<evidence type="ECO:0000313" key="11">
    <source>
        <dbReference type="Proteomes" id="UP001295684"/>
    </source>
</evidence>
<evidence type="ECO:0000313" key="10">
    <source>
        <dbReference type="EMBL" id="CAI2372723.1"/>
    </source>
</evidence>
<dbReference type="Pfam" id="PF00026">
    <property type="entry name" value="Asp"/>
    <property type="match status" value="1"/>
</dbReference>
<keyword evidence="8" id="KW-0732">Signal</keyword>
<feature type="disulfide bond" evidence="6">
    <location>
        <begin position="295"/>
        <end position="332"/>
    </location>
</feature>
<dbReference type="Proteomes" id="UP001295684">
    <property type="component" value="Unassembled WGS sequence"/>
</dbReference>
<reference evidence="10" key="1">
    <citation type="submission" date="2023-07" db="EMBL/GenBank/DDBJ databases">
        <authorList>
            <consortium name="AG Swart"/>
            <person name="Singh M."/>
            <person name="Singh A."/>
            <person name="Seah K."/>
            <person name="Emmerich C."/>
        </authorList>
    </citation>
    <scope>NUCLEOTIDE SEQUENCE</scope>
    <source>
        <strain evidence="10">DP1</strain>
    </source>
</reference>
<dbReference type="GO" id="GO:0004190">
    <property type="term" value="F:aspartic-type endopeptidase activity"/>
    <property type="evidence" value="ECO:0007669"/>
    <property type="project" value="UniProtKB-KW"/>
</dbReference>
<gene>
    <name evidence="10" type="ORF">ECRASSUSDP1_LOCUS14056</name>
</gene>
<dbReference type="InterPro" id="IPR033121">
    <property type="entry name" value="PEPTIDASE_A1"/>
</dbReference>
<feature type="active site" evidence="5">
    <location>
        <position position="268"/>
    </location>
</feature>
<evidence type="ECO:0000256" key="5">
    <source>
        <dbReference type="PIRSR" id="PIRSR601461-1"/>
    </source>
</evidence>
<feature type="domain" description="Peptidase A1" evidence="9">
    <location>
        <begin position="71"/>
        <end position="372"/>
    </location>
</feature>
<protein>
    <recommendedName>
        <fullName evidence="9">Peptidase A1 domain-containing protein</fullName>
    </recommendedName>
</protein>
<evidence type="ECO:0000256" key="6">
    <source>
        <dbReference type="PIRSR" id="PIRSR601461-2"/>
    </source>
</evidence>
<evidence type="ECO:0000256" key="3">
    <source>
        <dbReference type="ARBA" id="ARBA00022750"/>
    </source>
</evidence>
<dbReference type="GO" id="GO:0016485">
    <property type="term" value="P:protein processing"/>
    <property type="evidence" value="ECO:0007669"/>
    <property type="project" value="UniProtKB-ARBA"/>
</dbReference>
<evidence type="ECO:0000256" key="1">
    <source>
        <dbReference type="ARBA" id="ARBA00007447"/>
    </source>
</evidence>
<evidence type="ECO:0000256" key="7">
    <source>
        <dbReference type="RuleBase" id="RU000454"/>
    </source>
</evidence>
<dbReference type="InterPro" id="IPR001969">
    <property type="entry name" value="Aspartic_peptidase_AS"/>
</dbReference>
<feature type="active site" evidence="5">
    <location>
        <position position="89"/>
    </location>
</feature>
<dbReference type="PRINTS" id="PR00792">
    <property type="entry name" value="PEPSIN"/>
</dbReference>
<proteinExistence type="inferred from homology"/>
<keyword evidence="4 7" id="KW-0378">Hydrolase</keyword>
<keyword evidence="3 7" id="KW-0064">Aspartyl protease</keyword>
<dbReference type="InterPro" id="IPR001461">
    <property type="entry name" value="Aspartic_peptidase_A1"/>
</dbReference>
<evidence type="ECO:0000259" key="9">
    <source>
        <dbReference type="PROSITE" id="PS51767"/>
    </source>
</evidence>
<comment type="caution">
    <text evidence="10">The sequence shown here is derived from an EMBL/GenBank/DDBJ whole genome shotgun (WGS) entry which is preliminary data.</text>
</comment>
<keyword evidence="6" id="KW-1015">Disulfide bond</keyword>
<sequence>MYKAVLVLAILVSASLAVHIPLTQRTVSKFEIDAKRSYLQSSEFQDEMEAALRANDEHTLLPIKDYTDTQYVAEVTLGSPPQSFMVVPDTGSSDLWVYSSSCYFSISCYLHNYYKHKRSDTYHKNGKHFRLGYGSGSASGHWSNDDVNFAGLEAEDFRFGEVTSVMGLAFIMGHLDGILGLAFDTISTDNFPTFFEAADIEDRSFSFKLGHVDEDSFLVAPGVDEDLFTGDLQYHDVIEEKYWSLNMTNIKVGGTSMEGASNYKGVIDSGTSLIVGDKKLIDPILKQIGDIDQSCKDLSGHPDVTIVFDSVEYTLTPEDYIVRVKSFLGEACVSGFMSANFASGFPYLIIGDVFMRKYYSHFNMNDKTVGFALANHE</sequence>
<dbReference type="FunFam" id="2.40.70.10:FF:000115">
    <property type="entry name" value="Lysosomal aspartic protease"/>
    <property type="match status" value="1"/>
</dbReference>
<feature type="chain" id="PRO_5042109171" description="Peptidase A1 domain-containing protein" evidence="8">
    <location>
        <begin position="18"/>
        <end position="377"/>
    </location>
</feature>
<dbReference type="PROSITE" id="PS51767">
    <property type="entry name" value="PEPTIDASE_A1"/>
    <property type="match status" value="1"/>
</dbReference>
<dbReference type="EMBL" id="CAMPGE010014023">
    <property type="protein sequence ID" value="CAI2372723.1"/>
    <property type="molecule type" value="Genomic_DNA"/>
</dbReference>
<dbReference type="SUPFAM" id="SSF50630">
    <property type="entry name" value="Acid proteases"/>
    <property type="match status" value="1"/>
</dbReference>
<dbReference type="PROSITE" id="PS00141">
    <property type="entry name" value="ASP_PROTEASE"/>
    <property type="match status" value="1"/>
</dbReference>
<keyword evidence="2 7" id="KW-0645">Protease</keyword>
<dbReference type="PANTHER" id="PTHR47966:SF51">
    <property type="entry name" value="BETA-SITE APP-CLEAVING ENZYME, ISOFORM A-RELATED"/>
    <property type="match status" value="1"/>
</dbReference>
<comment type="similarity">
    <text evidence="1 7">Belongs to the peptidase A1 family.</text>
</comment>